<accession>A0A4Y9QPM5</accession>
<comment type="similarity">
    <text evidence="1">Belongs to the esterase D family.</text>
</comment>
<gene>
    <name evidence="3" type="ORF">E4S40_08920</name>
</gene>
<dbReference type="GO" id="GO:0016788">
    <property type="term" value="F:hydrolase activity, acting on ester bonds"/>
    <property type="evidence" value="ECO:0007669"/>
    <property type="project" value="TreeGrafter"/>
</dbReference>
<evidence type="ECO:0000256" key="2">
    <source>
        <dbReference type="ARBA" id="ARBA00022801"/>
    </source>
</evidence>
<evidence type="ECO:0000313" key="4">
    <source>
        <dbReference type="Proteomes" id="UP000297647"/>
    </source>
</evidence>
<evidence type="ECO:0000256" key="1">
    <source>
        <dbReference type="ARBA" id="ARBA00005622"/>
    </source>
</evidence>
<protein>
    <submittedName>
        <fullName evidence="3">Alpha/beta hydrolase</fullName>
    </submittedName>
</protein>
<dbReference type="EMBL" id="SPSB01000003">
    <property type="protein sequence ID" value="TFV94150.1"/>
    <property type="molecule type" value="Genomic_DNA"/>
</dbReference>
<comment type="caution">
    <text evidence="3">The sequence shown here is derived from an EMBL/GenBank/DDBJ whole genome shotgun (WGS) entry which is preliminary data.</text>
</comment>
<dbReference type="PANTHER" id="PTHR40841">
    <property type="entry name" value="SIDEROPHORE TRIACETYLFUSARININE C ESTERASE"/>
    <property type="match status" value="1"/>
</dbReference>
<proteinExistence type="inferred from homology"/>
<keyword evidence="4" id="KW-1185">Reference proteome</keyword>
<name>A0A4Y9QPM5_9BACT</name>
<reference evidence="3 4" key="1">
    <citation type="submission" date="2019-03" db="EMBL/GenBank/DDBJ databases">
        <title>Algoriphagus sp. nov, a new strain isolated from root system soil of mangrove plant Kandelia.</title>
        <authorList>
            <person name="Yin Q."/>
            <person name="Wang K."/>
            <person name="Song Z."/>
        </authorList>
    </citation>
    <scope>NUCLEOTIDE SEQUENCE [LARGE SCALE GENOMIC DNA]</scope>
    <source>
        <strain evidence="3 4">XY-J91</strain>
    </source>
</reference>
<evidence type="ECO:0000313" key="3">
    <source>
        <dbReference type="EMBL" id="TFV94150.1"/>
    </source>
</evidence>
<dbReference type="InterPro" id="IPR029058">
    <property type="entry name" value="AB_hydrolase_fold"/>
</dbReference>
<dbReference type="PANTHER" id="PTHR40841:SF2">
    <property type="entry name" value="SIDEROPHORE-DEGRADING ESTERASE (EUROFUNG)"/>
    <property type="match status" value="1"/>
</dbReference>
<dbReference type="OrthoDB" id="9784036at2"/>
<dbReference type="InterPro" id="IPR000801">
    <property type="entry name" value="Esterase-like"/>
</dbReference>
<dbReference type="RefSeq" id="WP_135073205.1">
    <property type="nucleotide sequence ID" value="NZ_SPSB01000003.1"/>
</dbReference>
<dbReference type="Proteomes" id="UP000297647">
    <property type="component" value="Unassembled WGS sequence"/>
</dbReference>
<dbReference type="Pfam" id="PF00756">
    <property type="entry name" value="Esterase"/>
    <property type="match status" value="1"/>
</dbReference>
<organism evidence="3 4">
    <name type="scientific">Algoriphagus kandeliae</name>
    <dbReference type="NCBI Taxonomy" id="2562278"/>
    <lineage>
        <taxon>Bacteria</taxon>
        <taxon>Pseudomonadati</taxon>
        <taxon>Bacteroidota</taxon>
        <taxon>Cytophagia</taxon>
        <taxon>Cytophagales</taxon>
        <taxon>Cyclobacteriaceae</taxon>
        <taxon>Algoriphagus</taxon>
    </lineage>
</organism>
<keyword evidence="2 3" id="KW-0378">Hydrolase</keyword>
<dbReference type="InterPro" id="IPR052558">
    <property type="entry name" value="Siderophore_Hydrolase_D"/>
</dbReference>
<dbReference type="Gene3D" id="3.40.50.1820">
    <property type="entry name" value="alpha/beta hydrolase"/>
    <property type="match status" value="1"/>
</dbReference>
<dbReference type="SUPFAM" id="SSF53474">
    <property type="entry name" value="alpha/beta-Hydrolases"/>
    <property type="match status" value="1"/>
</dbReference>
<sequence>MISNARFILIILLSIIITPVLAQETICLSPTQSHKIESEYLNETREYWVALPLNYSDSVSYPVIFVLDAEWRFELVRQIAFDLGGHQKIDRSIIVGIPHIEVEKKRGQDLTFSHSKVEFDGEEVDWYDDSNAGRAEKFYDFLTKELIPDLSNNYPTNNHNTLIGHSYGGYFGAYILDRPHPFEILHLYDPSIWYSNGEVTKKLKNSSSIKPVKIHLTYQGKPAFHREKIEEFILELEKRKESIDFSVNYYEHENHFSIFLDSFYKGIQRTNHPEKK</sequence>
<dbReference type="AlphaFoldDB" id="A0A4Y9QPM5"/>